<dbReference type="InterPro" id="IPR029063">
    <property type="entry name" value="SAM-dependent_MTases_sf"/>
</dbReference>
<keyword evidence="8" id="KW-1185">Reference proteome</keyword>
<proteinExistence type="predicted"/>
<evidence type="ECO:0000256" key="2">
    <source>
        <dbReference type="ARBA" id="ARBA00022603"/>
    </source>
</evidence>
<evidence type="ECO:0000313" key="7">
    <source>
        <dbReference type="EMBL" id="SHK84173.1"/>
    </source>
</evidence>
<dbReference type="SUPFAM" id="SSF53335">
    <property type="entry name" value="S-adenosyl-L-methionine-dependent methyltransferases"/>
    <property type="match status" value="1"/>
</dbReference>
<dbReference type="GO" id="GO:0009007">
    <property type="term" value="F:site-specific DNA-methyltransferase (adenine-specific) activity"/>
    <property type="evidence" value="ECO:0007669"/>
    <property type="project" value="UniProtKB-EC"/>
</dbReference>
<dbReference type="PANTHER" id="PTHR33841">
    <property type="entry name" value="DNA METHYLTRANSFERASE YEEA-RELATED"/>
    <property type="match status" value="1"/>
</dbReference>
<evidence type="ECO:0000256" key="3">
    <source>
        <dbReference type="ARBA" id="ARBA00022679"/>
    </source>
</evidence>
<organism evidence="7 8">
    <name type="scientific">Hespellia stercorisuis DSM 15480</name>
    <dbReference type="NCBI Taxonomy" id="1121950"/>
    <lineage>
        <taxon>Bacteria</taxon>
        <taxon>Bacillati</taxon>
        <taxon>Bacillota</taxon>
        <taxon>Clostridia</taxon>
        <taxon>Lachnospirales</taxon>
        <taxon>Lachnospiraceae</taxon>
        <taxon>Hespellia</taxon>
    </lineage>
</organism>
<dbReference type="EMBL" id="FQZY01000095">
    <property type="protein sequence ID" value="SHK84173.1"/>
    <property type="molecule type" value="Genomic_DNA"/>
</dbReference>
<dbReference type="STRING" id="1121950.SAMN02745243_03844"/>
<evidence type="ECO:0000259" key="5">
    <source>
        <dbReference type="Pfam" id="PF02384"/>
    </source>
</evidence>
<dbReference type="InterPro" id="IPR041635">
    <property type="entry name" value="Type_ISP_LLaBIII_C"/>
</dbReference>
<feature type="domain" description="Type ISP restriction-modification enzyme LLaBIII C-terminal specificity" evidence="6">
    <location>
        <begin position="691"/>
        <end position="956"/>
    </location>
</feature>
<reference evidence="7 8" key="1">
    <citation type="submission" date="2016-11" db="EMBL/GenBank/DDBJ databases">
        <authorList>
            <person name="Jaros S."/>
            <person name="Januszkiewicz K."/>
            <person name="Wedrychowicz H."/>
        </authorList>
    </citation>
    <scope>NUCLEOTIDE SEQUENCE [LARGE SCALE GENOMIC DNA]</scope>
    <source>
        <strain evidence="7 8">DSM 15480</strain>
    </source>
</reference>
<dbReference type="Pfam" id="PF02384">
    <property type="entry name" value="N6_Mtase"/>
    <property type="match status" value="1"/>
</dbReference>
<evidence type="ECO:0000256" key="4">
    <source>
        <dbReference type="ARBA" id="ARBA00047942"/>
    </source>
</evidence>
<sequence>MAYANTVKSYLKRLQEYYKSAKASGQYTAELSFRPALNELLENLAIDFGTSKDIDVVLEPKNQGKVGRPDWRIHDKKTLGIFGFVEAKGLSEDSFDTTPYNEQIQKYLTLNHKLIITDGIDFVFCLAENQKPSLVSLIDKNKMFKAKHWENLEVDSQFQLLMSQFYSNPSPQYCSETQLVELVALRTKLLANEIYRYAEIPMDEAIDEDEKNTISLLSSIYELVYNHNDTRLRNEKVFSDFTAQVIMFSLLYAHRAICKCDDLPTVKEKTIREFITKEMVFDGVLTPFRNLMLFLCQNSSTDLAISQWIDECIRFLSFVKMTDMQLINPDYHKLFELFLSKYDAQVRFDYGAYYTPSNLADFVVRLSEKVANDFLDGSSIYCKGNTIIDPCCGTGSFLEKLVANDTKNEGYNLCGFEIMPTPYMLANYRMTVVKKQYKGRSNTVNIILANTLCNGVYGKGINEKTIEGQELKRANKLANLPLKLIIGNPPCSDSSRQNISEDFSIINALMEDFRPPVEERHSRQNVQKQVNNPFMQFIRWSCEHLLKSENNSILSFVVPLSFLEAESYKYARRYLCDKFSHAWIVAIDADARTGVRNNSLFHTLQGRAVIVLVKKYLDDCKITKYNYLDISRDSVQEKNDFLKQNIKDAMARFKSYDVDSAFFSFVPSKDFDNQLYDMFWPVSATGNQVSIFTNHCSGIKLAPTAIFTHVKETMLKRRTKDLAMGQDISAWFIKQDRKPGQEKVEALKNALNNCGNRNEIDQMLSSNIKTYSFRPFLQSKILLWEEVLKKYATVGGGGTRLRPEIIKTYSNRGTIGFAMAHAPKDLNPTLSQFVSFCWYYPDNDMCSRGNSHIYMNLYQTKKDNDPKSNINYNLVEFYQKLLSCTMSECEKMIVFYVYGIMCSQMYLDEFEGALFTLNRSDDRARVPFVKNVTLFKKIVKLGQKLAELEKEDHIPENLLQYDYDLITNQIPTGFHLTNSNKSKLFDEEMEILNLSDGQISIPIYCPLELQHLNISGYDVIKNVWLKFYSYDFTHCDFSKEDMRKTLDFLNTLQERALLVNEMDLLMEQVLRKETDFFTTEDAW</sequence>
<dbReference type="RefSeq" id="WP_073113115.1">
    <property type="nucleotide sequence ID" value="NZ_FQZY01000095.1"/>
</dbReference>
<name>A0A1M6VRN7_9FIRM</name>
<dbReference type="Gene3D" id="3.40.50.150">
    <property type="entry name" value="Vaccinia Virus protein VP39"/>
    <property type="match status" value="1"/>
</dbReference>
<evidence type="ECO:0000313" key="8">
    <source>
        <dbReference type="Proteomes" id="UP000184301"/>
    </source>
</evidence>
<dbReference type="GO" id="GO:0008170">
    <property type="term" value="F:N-methyltransferase activity"/>
    <property type="evidence" value="ECO:0007669"/>
    <property type="project" value="InterPro"/>
</dbReference>
<dbReference type="Pfam" id="PF18135">
    <property type="entry name" value="Type_ISP_C"/>
    <property type="match status" value="1"/>
</dbReference>
<accession>A0A1M6VRN7</accession>
<dbReference type="Proteomes" id="UP000184301">
    <property type="component" value="Unassembled WGS sequence"/>
</dbReference>
<dbReference type="EC" id="2.1.1.72" evidence="1"/>
<keyword evidence="3" id="KW-0808">Transferase</keyword>
<dbReference type="PANTHER" id="PTHR33841:SF1">
    <property type="entry name" value="DNA METHYLTRANSFERASE A"/>
    <property type="match status" value="1"/>
</dbReference>
<dbReference type="PRINTS" id="PR00507">
    <property type="entry name" value="N12N6MTFRASE"/>
</dbReference>
<dbReference type="GO" id="GO:0003677">
    <property type="term" value="F:DNA binding"/>
    <property type="evidence" value="ECO:0007669"/>
    <property type="project" value="InterPro"/>
</dbReference>
<protein>
    <recommendedName>
        <fullName evidence="1">site-specific DNA-methyltransferase (adenine-specific)</fullName>
        <ecNumber evidence="1">2.1.1.72</ecNumber>
    </recommendedName>
</protein>
<dbReference type="AlphaFoldDB" id="A0A1M6VRN7"/>
<evidence type="ECO:0000259" key="6">
    <source>
        <dbReference type="Pfam" id="PF18135"/>
    </source>
</evidence>
<dbReference type="InterPro" id="IPR003356">
    <property type="entry name" value="DNA_methylase_A-5"/>
</dbReference>
<dbReference type="OrthoDB" id="9815272at2"/>
<comment type="catalytic activity">
    <reaction evidence="4">
        <text>a 2'-deoxyadenosine in DNA + S-adenosyl-L-methionine = an N(6)-methyl-2'-deoxyadenosine in DNA + S-adenosyl-L-homocysteine + H(+)</text>
        <dbReference type="Rhea" id="RHEA:15197"/>
        <dbReference type="Rhea" id="RHEA-COMP:12418"/>
        <dbReference type="Rhea" id="RHEA-COMP:12419"/>
        <dbReference type="ChEBI" id="CHEBI:15378"/>
        <dbReference type="ChEBI" id="CHEBI:57856"/>
        <dbReference type="ChEBI" id="CHEBI:59789"/>
        <dbReference type="ChEBI" id="CHEBI:90615"/>
        <dbReference type="ChEBI" id="CHEBI:90616"/>
        <dbReference type="EC" id="2.1.1.72"/>
    </reaction>
</comment>
<dbReference type="GO" id="GO:0032259">
    <property type="term" value="P:methylation"/>
    <property type="evidence" value="ECO:0007669"/>
    <property type="project" value="UniProtKB-KW"/>
</dbReference>
<keyword evidence="2 7" id="KW-0489">Methyltransferase</keyword>
<dbReference type="InterPro" id="IPR050953">
    <property type="entry name" value="N4_N6_ade-DNA_methylase"/>
</dbReference>
<evidence type="ECO:0000256" key="1">
    <source>
        <dbReference type="ARBA" id="ARBA00011900"/>
    </source>
</evidence>
<feature type="domain" description="DNA methylase adenine-specific" evidence="5">
    <location>
        <begin position="334"/>
        <end position="503"/>
    </location>
</feature>
<gene>
    <name evidence="7" type="ORF">SAMN02745243_03844</name>
</gene>